<gene>
    <name evidence="2" type="ORF">EZS27_044115</name>
</gene>
<name>A0A5J4P7E0_9ZZZZ</name>
<dbReference type="Gene3D" id="2.170.130.10">
    <property type="entry name" value="TonB-dependent receptor, plug domain"/>
    <property type="match status" value="1"/>
</dbReference>
<dbReference type="SUPFAM" id="SSF56935">
    <property type="entry name" value="Porins"/>
    <property type="match status" value="1"/>
</dbReference>
<dbReference type="InterPro" id="IPR037066">
    <property type="entry name" value="Plug_dom_sf"/>
</dbReference>
<keyword evidence="2" id="KW-0675">Receptor</keyword>
<protein>
    <submittedName>
        <fullName evidence="2">TonB-dependent receptor SusC</fullName>
    </submittedName>
</protein>
<organism evidence="2">
    <name type="scientific">termite gut metagenome</name>
    <dbReference type="NCBI Taxonomy" id="433724"/>
    <lineage>
        <taxon>unclassified sequences</taxon>
        <taxon>metagenomes</taxon>
        <taxon>organismal metagenomes</taxon>
    </lineage>
</organism>
<comment type="caution">
    <text evidence="2">The sequence shown here is derived from an EMBL/GenBank/DDBJ whole genome shotgun (WGS) entry which is preliminary data.</text>
</comment>
<dbReference type="PROSITE" id="PS52016">
    <property type="entry name" value="TONB_DEPENDENT_REC_3"/>
    <property type="match status" value="1"/>
</dbReference>
<proteinExistence type="predicted"/>
<dbReference type="EMBL" id="SNRY01011673">
    <property type="protein sequence ID" value="KAA6304239.1"/>
    <property type="molecule type" value="Genomic_DNA"/>
</dbReference>
<evidence type="ECO:0000259" key="1">
    <source>
        <dbReference type="Pfam" id="PF07715"/>
    </source>
</evidence>
<evidence type="ECO:0000313" key="2">
    <source>
        <dbReference type="EMBL" id="KAA6304239.1"/>
    </source>
</evidence>
<sequence length="102" mass="10932">LRGNRSITGNNQALIVVDEAIVSNELLNNINPEDIESIQVLNRASGATLYGSEASNGVLLITTKKGVKGKSKIKFSHTTTLEQVNFFPKLQSRFGQGSTADG</sequence>
<feature type="non-terminal residue" evidence="2">
    <location>
        <position position="1"/>
    </location>
</feature>
<dbReference type="Pfam" id="PF07715">
    <property type="entry name" value="Plug"/>
    <property type="match status" value="1"/>
</dbReference>
<dbReference type="InterPro" id="IPR012910">
    <property type="entry name" value="Plug_dom"/>
</dbReference>
<accession>A0A5J4P7E0</accession>
<dbReference type="InterPro" id="IPR039426">
    <property type="entry name" value="TonB-dep_rcpt-like"/>
</dbReference>
<dbReference type="AlphaFoldDB" id="A0A5J4P7E0"/>
<feature type="domain" description="TonB-dependent receptor plug" evidence="1">
    <location>
        <begin position="2"/>
        <end position="58"/>
    </location>
</feature>
<reference evidence="2" key="1">
    <citation type="submission" date="2019-03" db="EMBL/GenBank/DDBJ databases">
        <title>Single cell metagenomics reveals metabolic interactions within the superorganism composed of flagellate Streblomastix strix and complex community of Bacteroidetes bacteria on its surface.</title>
        <authorList>
            <person name="Treitli S.C."/>
            <person name="Kolisko M."/>
            <person name="Husnik F."/>
            <person name="Keeling P."/>
            <person name="Hampl V."/>
        </authorList>
    </citation>
    <scope>NUCLEOTIDE SEQUENCE</scope>
    <source>
        <strain evidence="2">STM</strain>
    </source>
</reference>